<evidence type="ECO:0000313" key="3">
    <source>
        <dbReference type="Proteomes" id="UP001412067"/>
    </source>
</evidence>
<dbReference type="Pfam" id="PF04389">
    <property type="entry name" value="Peptidase_M28"/>
    <property type="match status" value="1"/>
</dbReference>
<dbReference type="InterPro" id="IPR007484">
    <property type="entry name" value="Peptidase_M28"/>
</dbReference>
<dbReference type="Proteomes" id="UP001412067">
    <property type="component" value="Unassembled WGS sequence"/>
</dbReference>
<dbReference type="PANTHER" id="PTHR10404">
    <property type="entry name" value="N-ACETYLATED-ALPHA-LINKED ACIDIC DIPEPTIDASE"/>
    <property type="match status" value="1"/>
</dbReference>
<protein>
    <submittedName>
        <fullName evidence="2">Glutamate carboxypeptidase 2</fullName>
    </submittedName>
</protein>
<evidence type="ECO:0000259" key="1">
    <source>
        <dbReference type="Pfam" id="PF04389"/>
    </source>
</evidence>
<keyword evidence="2" id="KW-0121">Carboxypeptidase</keyword>
<dbReference type="EMBL" id="JBBWWR010000012">
    <property type="protein sequence ID" value="KAK8958295.1"/>
    <property type="molecule type" value="Genomic_DNA"/>
</dbReference>
<keyword evidence="3" id="KW-1185">Reference proteome</keyword>
<dbReference type="SUPFAM" id="SSF53187">
    <property type="entry name" value="Zn-dependent exopeptidases"/>
    <property type="match status" value="1"/>
</dbReference>
<evidence type="ECO:0000313" key="2">
    <source>
        <dbReference type="EMBL" id="KAK8958295.1"/>
    </source>
</evidence>
<dbReference type="InterPro" id="IPR039373">
    <property type="entry name" value="Peptidase_M28B"/>
</dbReference>
<proteinExistence type="predicted"/>
<dbReference type="GO" id="GO:0004180">
    <property type="term" value="F:carboxypeptidase activity"/>
    <property type="evidence" value="ECO:0007669"/>
    <property type="project" value="UniProtKB-KW"/>
</dbReference>
<keyword evidence="2" id="KW-0645">Protease</keyword>
<sequence length="127" mass="14775">MISACHCKLAQIQNIISIMKGYEEPDRYVILGSHRYSWIYGVVDPNNGAFILLDVSRHLGALLCYRWSPKNTIILCSWDAEEFGMWKRIHKESLHYFDVQKTLRMELIVTCCLYETIESSQRSVLGD</sequence>
<comment type="caution">
    <text evidence="2">The sequence shown here is derived from an EMBL/GenBank/DDBJ whole genome shotgun (WGS) entry which is preliminary data.</text>
</comment>
<gene>
    <name evidence="2" type="primary">AMP1</name>
    <name evidence="2" type="ORF">KSP40_PGU001663</name>
</gene>
<dbReference type="Gene3D" id="3.40.630.10">
    <property type="entry name" value="Zn peptidases"/>
    <property type="match status" value="1"/>
</dbReference>
<keyword evidence="2" id="KW-0378">Hydrolase</keyword>
<reference evidence="2 3" key="1">
    <citation type="journal article" date="2022" name="Nat. Plants">
        <title>Genomes of leafy and leafless Platanthera orchids illuminate the evolution of mycoheterotrophy.</title>
        <authorList>
            <person name="Li M.H."/>
            <person name="Liu K.W."/>
            <person name="Li Z."/>
            <person name="Lu H.C."/>
            <person name="Ye Q.L."/>
            <person name="Zhang D."/>
            <person name="Wang J.Y."/>
            <person name="Li Y.F."/>
            <person name="Zhong Z.M."/>
            <person name="Liu X."/>
            <person name="Yu X."/>
            <person name="Liu D.K."/>
            <person name="Tu X.D."/>
            <person name="Liu B."/>
            <person name="Hao Y."/>
            <person name="Liao X.Y."/>
            <person name="Jiang Y.T."/>
            <person name="Sun W.H."/>
            <person name="Chen J."/>
            <person name="Chen Y.Q."/>
            <person name="Ai Y."/>
            <person name="Zhai J.W."/>
            <person name="Wu S.S."/>
            <person name="Zhou Z."/>
            <person name="Hsiao Y.Y."/>
            <person name="Wu W.L."/>
            <person name="Chen Y.Y."/>
            <person name="Lin Y.F."/>
            <person name="Hsu J.L."/>
            <person name="Li C.Y."/>
            <person name="Wang Z.W."/>
            <person name="Zhao X."/>
            <person name="Zhong W.Y."/>
            <person name="Ma X.K."/>
            <person name="Ma L."/>
            <person name="Huang J."/>
            <person name="Chen G.Z."/>
            <person name="Huang M.Z."/>
            <person name="Huang L."/>
            <person name="Peng D.H."/>
            <person name="Luo Y.B."/>
            <person name="Zou S.Q."/>
            <person name="Chen S.P."/>
            <person name="Lan S."/>
            <person name="Tsai W.C."/>
            <person name="Van de Peer Y."/>
            <person name="Liu Z.J."/>
        </authorList>
    </citation>
    <scope>NUCLEOTIDE SEQUENCE [LARGE SCALE GENOMIC DNA]</scope>
    <source>
        <strain evidence="2">Lor288</strain>
    </source>
</reference>
<accession>A0ABR2M3T9</accession>
<dbReference type="PANTHER" id="PTHR10404:SF75">
    <property type="entry name" value="GLUTAMATE CARBOXYPEPTIDASE AMP1-RELATED"/>
    <property type="match status" value="1"/>
</dbReference>
<feature type="domain" description="Peptidase M28" evidence="1">
    <location>
        <begin position="14"/>
        <end position="119"/>
    </location>
</feature>
<organism evidence="2 3">
    <name type="scientific">Platanthera guangdongensis</name>
    <dbReference type="NCBI Taxonomy" id="2320717"/>
    <lineage>
        <taxon>Eukaryota</taxon>
        <taxon>Viridiplantae</taxon>
        <taxon>Streptophyta</taxon>
        <taxon>Embryophyta</taxon>
        <taxon>Tracheophyta</taxon>
        <taxon>Spermatophyta</taxon>
        <taxon>Magnoliopsida</taxon>
        <taxon>Liliopsida</taxon>
        <taxon>Asparagales</taxon>
        <taxon>Orchidaceae</taxon>
        <taxon>Orchidoideae</taxon>
        <taxon>Orchideae</taxon>
        <taxon>Orchidinae</taxon>
        <taxon>Platanthera</taxon>
    </lineage>
</organism>
<name>A0ABR2M3T9_9ASPA</name>